<dbReference type="GO" id="GO:0005737">
    <property type="term" value="C:cytoplasm"/>
    <property type="evidence" value="ECO:0007669"/>
    <property type="project" value="TreeGrafter"/>
</dbReference>
<dbReference type="GO" id="GO:0009409">
    <property type="term" value="P:response to cold"/>
    <property type="evidence" value="ECO:0007669"/>
    <property type="project" value="TreeGrafter"/>
</dbReference>
<reference evidence="7 8" key="1">
    <citation type="submission" date="2017-07" db="EMBL/GenBank/DDBJ databases">
        <title>An improved, manually edited Actinidia chinensis var. chinensis (kiwifruit) genome highlights the challenges associated with draft genomes and gene prediction in plants.</title>
        <authorList>
            <person name="Pilkington S."/>
            <person name="Crowhurst R."/>
            <person name="Hilario E."/>
            <person name="Nardozza S."/>
            <person name="Fraser L."/>
            <person name="Peng Y."/>
            <person name="Gunaseelan K."/>
            <person name="Simpson R."/>
            <person name="Tahir J."/>
            <person name="Deroles S."/>
            <person name="Templeton K."/>
            <person name="Luo Z."/>
            <person name="Davy M."/>
            <person name="Cheng C."/>
            <person name="Mcneilage M."/>
            <person name="Scaglione D."/>
            <person name="Liu Y."/>
            <person name="Zhang Q."/>
            <person name="Datson P."/>
            <person name="De Silva N."/>
            <person name="Gardiner S."/>
            <person name="Bassett H."/>
            <person name="Chagne D."/>
            <person name="Mccallum J."/>
            <person name="Dzierzon H."/>
            <person name="Deng C."/>
            <person name="Wang Y.-Y."/>
            <person name="Barron N."/>
            <person name="Manako K."/>
            <person name="Bowen J."/>
            <person name="Foster T."/>
            <person name="Erridge Z."/>
            <person name="Tiffin H."/>
            <person name="Waite C."/>
            <person name="Davies K."/>
            <person name="Grierson E."/>
            <person name="Laing W."/>
            <person name="Kirk R."/>
            <person name="Chen X."/>
            <person name="Wood M."/>
            <person name="Montefiori M."/>
            <person name="Brummell D."/>
            <person name="Schwinn K."/>
            <person name="Catanach A."/>
            <person name="Fullerton C."/>
            <person name="Li D."/>
            <person name="Meiyalaghan S."/>
            <person name="Nieuwenhuizen N."/>
            <person name="Read N."/>
            <person name="Prakash R."/>
            <person name="Hunter D."/>
            <person name="Zhang H."/>
            <person name="Mckenzie M."/>
            <person name="Knabel M."/>
            <person name="Harris A."/>
            <person name="Allan A."/>
            <person name="Chen A."/>
            <person name="Janssen B."/>
            <person name="Plunkett B."/>
            <person name="Dwamena C."/>
            <person name="Voogd C."/>
            <person name="Leif D."/>
            <person name="Lafferty D."/>
            <person name="Souleyre E."/>
            <person name="Varkonyi-Gasic E."/>
            <person name="Gambi F."/>
            <person name="Hanley J."/>
            <person name="Yao J.-L."/>
            <person name="Cheung J."/>
            <person name="David K."/>
            <person name="Warren B."/>
            <person name="Marsh K."/>
            <person name="Snowden K."/>
            <person name="Lin-Wang K."/>
            <person name="Brian L."/>
            <person name="Martinez-Sanchez M."/>
            <person name="Wang M."/>
            <person name="Ileperuma N."/>
            <person name="Macnee N."/>
            <person name="Campin R."/>
            <person name="Mcatee P."/>
            <person name="Drummond R."/>
            <person name="Espley R."/>
            <person name="Ireland H."/>
            <person name="Wu R."/>
            <person name="Atkinson R."/>
            <person name="Karunairetnam S."/>
            <person name="Bulley S."/>
            <person name="Chunkath S."/>
            <person name="Hanley Z."/>
            <person name="Storey R."/>
            <person name="Thrimawithana A."/>
            <person name="Thomson S."/>
            <person name="David C."/>
            <person name="Testolin R."/>
        </authorList>
    </citation>
    <scope>NUCLEOTIDE SEQUENCE [LARGE SCALE GENOMIC DNA]</scope>
    <source>
        <strain evidence="8">cv. Red5</strain>
        <tissue evidence="7">Young leaf</tissue>
    </source>
</reference>
<sequence>MSTVSDPPALTSARDDAIHLRGAFSGVHRDGITRFVRISFCNNKTVVNILADRNATQRALIQQEYKTMYAEDLDQRLSSELSGDLKGAVLLWMHDPVRRDATVVRQALRGTIVNLRIATEVLCSSTPSQIQQLKAVYHAMFGVYVEHDIERQASGDHKKLMVAYVVAPRHEGPEVDRMMVETDAEALFKAGEKWLGTDEKTFIRIFSERSKAHLATVKSAYRSMYGKPLAKVVKKKTSGNFKFALLTILRCAVNPGKYFAKALHKAMKGLGTDETTLSRIIVTRAEIDMQDIKAEYFKKYGETLHGAVHSATFGVEGEFLLTLLGPKY</sequence>
<evidence type="ECO:0000256" key="2">
    <source>
        <dbReference type="ARBA" id="ARBA00022737"/>
    </source>
</evidence>
<dbReference type="PROSITE" id="PS51897">
    <property type="entry name" value="ANNEXIN_2"/>
    <property type="match status" value="4"/>
</dbReference>
<dbReference type="AlphaFoldDB" id="A0A2R6P3N8"/>
<dbReference type="EMBL" id="NKQK01000029">
    <property type="protein sequence ID" value="PSR84892.1"/>
    <property type="molecule type" value="Genomic_DNA"/>
</dbReference>
<comment type="caution">
    <text evidence="7">The sequence shown here is derived from an EMBL/GenBank/DDBJ whole genome shotgun (WGS) entry which is preliminary data.</text>
</comment>
<reference evidence="8" key="2">
    <citation type="journal article" date="2018" name="BMC Genomics">
        <title>A manually annotated Actinidia chinensis var. chinensis (kiwifruit) genome highlights the challenges associated with draft genomes and gene prediction in plants.</title>
        <authorList>
            <person name="Pilkington S.M."/>
            <person name="Crowhurst R."/>
            <person name="Hilario E."/>
            <person name="Nardozza S."/>
            <person name="Fraser L."/>
            <person name="Peng Y."/>
            <person name="Gunaseelan K."/>
            <person name="Simpson R."/>
            <person name="Tahir J."/>
            <person name="Deroles S.C."/>
            <person name="Templeton K."/>
            <person name="Luo Z."/>
            <person name="Davy M."/>
            <person name="Cheng C."/>
            <person name="McNeilage M."/>
            <person name="Scaglione D."/>
            <person name="Liu Y."/>
            <person name="Zhang Q."/>
            <person name="Datson P."/>
            <person name="De Silva N."/>
            <person name="Gardiner S.E."/>
            <person name="Bassett H."/>
            <person name="Chagne D."/>
            <person name="McCallum J."/>
            <person name="Dzierzon H."/>
            <person name="Deng C."/>
            <person name="Wang Y.Y."/>
            <person name="Barron L."/>
            <person name="Manako K."/>
            <person name="Bowen J."/>
            <person name="Foster T.M."/>
            <person name="Erridge Z.A."/>
            <person name="Tiffin H."/>
            <person name="Waite C.N."/>
            <person name="Davies K.M."/>
            <person name="Grierson E.P."/>
            <person name="Laing W.A."/>
            <person name="Kirk R."/>
            <person name="Chen X."/>
            <person name="Wood M."/>
            <person name="Montefiori M."/>
            <person name="Brummell D.A."/>
            <person name="Schwinn K.E."/>
            <person name="Catanach A."/>
            <person name="Fullerton C."/>
            <person name="Li D."/>
            <person name="Meiyalaghan S."/>
            <person name="Nieuwenhuizen N."/>
            <person name="Read N."/>
            <person name="Prakash R."/>
            <person name="Hunter D."/>
            <person name="Zhang H."/>
            <person name="McKenzie M."/>
            <person name="Knabel M."/>
            <person name="Harris A."/>
            <person name="Allan A.C."/>
            <person name="Gleave A."/>
            <person name="Chen A."/>
            <person name="Janssen B.J."/>
            <person name="Plunkett B."/>
            <person name="Ampomah-Dwamena C."/>
            <person name="Voogd C."/>
            <person name="Leif D."/>
            <person name="Lafferty D."/>
            <person name="Souleyre E.J.F."/>
            <person name="Varkonyi-Gasic E."/>
            <person name="Gambi F."/>
            <person name="Hanley J."/>
            <person name="Yao J.L."/>
            <person name="Cheung J."/>
            <person name="David K.M."/>
            <person name="Warren B."/>
            <person name="Marsh K."/>
            <person name="Snowden K.C."/>
            <person name="Lin-Wang K."/>
            <person name="Brian L."/>
            <person name="Martinez-Sanchez M."/>
            <person name="Wang M."/>
            <person name="Ileperuma N."/>
            <person name="Macnee N."/>
            <person name="Campin R."/>
            <person name="McAtee P."/>
            <person name="Drummond R.S.M."/>
            <person name="Espley R.V."/>
            <person name="Ireland H.S."/>
            <person name="Wu R."/>
            <person name="Atkinson R.G."/>
            <person name="Karunairetnam S."/>
            <person name="Bulley S."/>
            <person name="Chunkath S."/>
            <person name="Hanley Z."/>
            <person name="Storey R."/>
            <person name="Thrimawithana A.H."/>
            <person name="Thomson S."/>
            <person name="David C."/>
            <person name="Testolin R."/>
            <person name="Huang H."/>
            <person name="Hellens R.P."/>
            <person name="Schaffer R.J."/>
        </authorList>
    </citation>
    <scope>NUCLEOTIDE SEQUENCE [LARGE SCALE GENOMIC DNA]</scope>
    <source>
        <strain evidence="8">cv. Red5</strain>
    </source>
</reference>
<evidence type="ECO:0000256" key="5">
    <source>
        <dbReference type="ARBA" id="ARBA00023302"/>
    </source>
</evidence>
<comment type="similarity">
    <text evidence="1 6">Belongs to the annexin family.</text>
</comment>
<evidence type="ECO:0000256" key="4">
    <source>
        <dbReference type="ARBA" id="ARBA00023216"/>
    </source>
</evidence>
<dbReference type="PANTHER" id="PTHR10502:SF102">
    <property type="entry name" value="ANNEXIN B11"/>
    <property type="match status" value="1"/>
</dbReference>
<dbReference type="GO" id="GO:0005886">
    <property type="term" value="C:plasma membrane"/>
    <property type="evidence" value="ECO:0007669"/>
    <property type="project" value="TreeGrafter"/>
</dbReference>
<keyword evidence="8" id="KW-1185">Reference proteome</keyword>
<dbReference type="FunFam" id="1.10.220.10:FF:000002">
    <property type="entry name" value="Annexin"/>
    <property type="match status" value="1"/>
</dbReference>
<dbReference type="GO" id="GO:0005509">
    <property type="term" value="F:calcium ion binding"/>
    <property type="evidence" value="ECO:0007669"/>
    <property type="project" value="InterPro"/>
</dbReference>
<evidence type="ECO:0000256" key="6">
    <source>
        <dbReference type="RuleBase" id="RU003540"/>
    </source>
</evidence>
<evidence type="ECO:0000256" key="3">
    <source>
        <dbReference type="ARBA" id="ARBA00022837"/>
    </source>
</evidence>
<dbReference type="Gramene" id="PSR84892">
    <property type="protein sequence ID" value="PSR84892"/>
    <property type="gene ID" value="CEY00_Acc32869"/>
</dbReference>
<keyword evidence="4 6" id="KW-0041">Annexin</keyword>
<dbReference type="OrthoDB" id="37886at2759"/>
<dbReference type="InterPro" id="IPR037104">
    <property type="entry name" value="Annexin_sf"/>
</dbReference>
<proteinExistence type="inferred from homology"/>
<dbReference type="Proteomes" id="UP000241394">
    <property type="component" value="Chromosome LG29"/>
</dbReference>
<accession>A0A2R6P3N8</accession>
<dbReference type="Pfam" id="PF00191">
    <property type="entry name" value="Annexin"/>
    <property type="match status" value="4"/>
</dbReference>
<dbReference type="SUPFAM" id="SSF47874">
    <property type="entry name" value="Annexin"/>
    <property type="match status" value="1"/>
</dbReference>
<dbReference type="PROSITE" id="PS00223">
    <property type="entry name" value="ANNEXIN_1"/>
    <property type="match status" value="1"/>
</dbReference>
<gene>
    <name evidence="7" type="ORF">CEY00_Acc32869</name>
</gene>
<dbReference type="InterPro" id="IPR018252">
    <property type="entry name" value="Annexin_repeat_CS"/>
</dbReference>
<dbReference type="GO" id="GO:0005544">
    <property type="term" value="F:calcium-dependent phospholipid binding"/>
    <property type="evidence" value="ECO:0007669"/>
    <property type="project" value="UniProtKB-KW"/>
</dbReference>
<name>A0A2R6P3N8_ACTCC</name>
<dbReference type="FunFam" id="1.10.220.10:FF:000001">
    <property type="entry name" value="Annexin"/>
    <property type="match status" value="1"/>
</dbReference>
<dbReference type="GO" id="GO:0009408">
    <property type="term" value="P:response to heat"/>
    <property type="evidence" value="ECO:0007669"/>
    <property type="project" value="TreeGrafter"/>
</dbReference>
<dbReference type="GO" id="GO:0009651">
    <property type="term" value="P:response to salt stress"/>
    <property type="evidence" value="ECO:0007669"/>
    <property type="project" value="TreeGrafter"/>
</dbReference>
<keyword evidence="3 6" id="KW-0106">Calcium</keyword>
<keyword evidence="2 6" id="KW-0677">Repeat</keyword>
<dbReference type="PRINTS" id="PR00196">
    <property type="entry name" value="ANNEXIN"/>
</dbReference>
<dbReference type="GO" id="GO:0009414">
    <property type="term" value="P:response to water deprivation"/>
    <property type="evidence" value="ECO:0007669"/>
    <property type="project" value="TreeGrafter"/>
</dbReference>
<dbReference type="GO" id="GO:0001786">
    <property type="term" value="F:phosphatidylserine binding"/>
    <property type="evidence" value="ECO:0007669"/>
    <property type="project" value="TreeGrafter"/>
</dbReference>
<dbReference type="FunCoup" id="A0A2R6P3N8">
    <property type="interactions" value="1153"/>
</dbReference>
<dbReference type="InterPro" id="IPR018502">
    <property type="entry name" value="Annexin_repeat"/>
</dbReference>
<comment type="domain">
    <text evidence="6">A pair of annexin repeats may form one binding site for calcium and phospholipid.</text>
</comment>
<dbReference type="PANTHER" id="PTHR10502">
    <property type="entry name" value="ANNEXIN"/>
    <property type="match status" value="1"/>
</dbReference>
<dbReference type="InParanoid" id="A0A2R6P3N8"/>
<evidence type="ECO:0000313" key="7">
    <source>
        <dbReference type="EMBL" id="PSR84892.1"/>
    </source>
</evidence>
<dbReference type="STRING" id="1590841.A0A2R6P3N8"/>
<keyword evidence="5 6" id="KW-0111">Calcium/phospholipid-binding</keyword>
<dbReference type="InterPro" id="IPR001464">
    <property type="entry name" value="Annexin"/>
</dbReference>
<organism evidence="7 8">
    <name type="scientific">Actinidia chinensis var. chinensis</name>
    <name type="common">Chinese soft-hair kiwi</name>
    <dbReference type="NCBI Taxonomy" id="1590841"/>
    <lineage>
        <taxon>Eukaryota</taxon>
        <taxon>Viridiplantae</taxon>
        <taxon>Streptophyta</taxon>
        <taxon>Embryophyta</taxon>
        <taxon>Tracheophyta</taxon>
        <taxon>Spermatophyta</taxon>
        <taxon>Magnoliopsida</taxon>
        <taxon>eudicotyledons</taxon>
        <taxon>Gunneridae</taxon>
        <taxon>Pentapetalae</taxon>
        <taxon>asterids</taxon>
        <taxon>Ericales</taxon>
        <taxon>Actinidiaceae</taxon>
        <taxon>Actinidia</taxon>
    </lineage>
</organism>
<dbReference type="SMART" id="SM00335">
    <property type="entry name" value="ANX"/>
    <property type="match status" value="4"/>
</dbReference>
<dbReference type="OMA" id="EIMCTRM"/>
<protein>
    <recommendedName>
        <fullName evidence="6">Annexin</fullName>
    </recommendedName>
</protein>
<dbReference type="Gene3D" id="1.10.220.10">
    <property type="entry name" value="Annexin"/>
    <property type="match status" value="4"/>
</dbReference>
<evidence type="ECO:0000256" key="1">
    <source>
        <dbReference type="ARBA" id="ARBA00007831"/>
    </source>
</evidence>
<evidence type="ECO:0000313" key="8">
    <source>
        <dbReference type="Proteomes" id="UP000241394"/>
    </source>
</evidence>